<dbReference type="EMBL" id="JAAYEE010000219">
    <property type="protein sequence ID" value="NLW36175.1"/>
    <property type="molecule type" value="Genomic_DNA"/>
</dbReference>
<reference evidence="1" key="2">
    <citation type="submission" date="2020-01" db="EMBL/GenBank/DDBJ databases">
        <authorList>
            <person name="Campanaro S."/>
        </authorList>
    </citation>
    <scope>NUCLEOTIDE SEQUENCE</scope>
    <source>
        <strain evidence="1">AS06rmzACSIP_7</strain>
    </source>
</reference>
<reference evidence="1" key="1">
    <citation type="journal article" date="2020" name="Biotechnol. Biofuels">
        <title>New insights from the biogas microbiome by comprehensive genome-resolved metagenomics of nearly 1600 species originating from multiple anaerobic digesters.</title>
        <authorList>
            <person name="Campanaro S."/>
            <person name="Treu L."/>
            <person name="Rodriguez-R L.M."/>
            <person name="Kovalovszki A."/>
            <person name="Ziels R.M."/>
            <person name="Maus I."/>
            <person name="Zhu X."/>
            <person name="Kougias P.G."/>
            <person name="Basile A."/>
            <person name="Luo G."/>
            <person name="Schluter A."/>
            <person name="Konstantinidis K.T."/>
            <person name="Angelidaki I."/>
        </authorList>
    </citation>
    <scope>NUCLEOTIDE SEQUENCE</scope>
    <source>
        <strain evidence="1">AS06rmzACSIP_7</strain>
    </source>
</reference>
<dbReference type="Proteomes" id="UP000777265">
    <property type="component" value="Unassembled WGS sequence"/>
</dbReference>
<accession>A0A351U2U4</accession>
<comment type="caution">
    <text evidence="1">The sequence shown here is derived from an EMBL/GenBank/DDBJ whole genome shotgun (WGS) entry which is preliminary data.</text>
</comment>
<sequence length="87" mass="9680">MDKALKAYLDGANEIIGDRTSSEEAHDNAVVEALNEGYPIEKALAIAGEKHPDEAIEWDKGTIADIAAHYEYLREHARIMQMLKGKQ</sequence>
<dbReference type="AlphaFoldDB" id="A0A351U2U4"/>
<name>A0A351U2U4_9BACT</name>
<evidence type="ECO:0000313" key="2">
    <source>
        <dbReference type="Proteomes" id="UP000777265"/>
    </source>
</evidence>
<proteinExistence type="predicted"/>
<evidence type="ECO:0000313" key="1">
    <source>
        <dbReference type="EMBL" id="NLW36175.1"/>
    </source>
</evidence>
<protein>
    <submittedName>
        <fullName evidence="1">Uncharacterized protein</fullName>
    </submittedName>
</protein>
<dbReference type="STRING" id="909663.GCA_000512235_01144"/>
<gene>
    <name evidence="1" type="ORF">GXY80_11970</name>
</gene>
<organism evidence="1 2">
    <name type="scientific">Syntrophorhabdus aromaticivorans</name>
    <dbReference type="NCBI Taxonomy" id="328301"/>
    <lineage>
        <taxon>Bacteria</taxon>
        <taxon>Pseudomonadati</taxon>
        <taxon>Thermodesulfobacteriota</taxon>
        <taxon>Syntrophorhabdia</taxon>
        <taxon>Syntrophorhabdales</taxon>
        <taxon>Syntrophorhabdaceae</taxon>
        <taxon>Syntrophorhabdus</taxon>
    </lineage>
</organism>